<name>A0A9W4WLX2_9GLOM</name>
<evidence type="ECO:0000256" key="7">
    <source>
        <dbReference type="ARBA" id="ARBA00044529"/>
    </source>
</evidence>
<evidence type="ECO:0000256" key="5">
    <source>
        <dbReference type="ARBA" id="ARBA00023242"/>
    </source>
</evidence>
<dbReference type="GO" id="GO:0006303">
    <property type="term" value="P:double-strand break repair via nonhomologous end joining"/>
    <property type="evidence" value="ECO:0007669"/>
    <property type="project" value="TreeGrafter"/>
</dbReference>
<dbReference type="PANTHER" id="PTHR32235">
    <property type="entry name" value="NON-HOMOLOGOUS END-JOINING FACTOR 1"/>
    <property type="match status" value="1"/>
</dbReference>
<keyword evidence="5" id="KW-0539">Nucleus</keyword>
<keyword evidence="3" id="KW-0238">DNA-binding</keyword>
<evidence type="ECO:0000313" key="11">
    <source>
        <dbReference type="Proteomes" id="UP001153678"/>
    </source>
</evidence>
<dbReference type="InterPro" id="IPR052287">
    <property type="entry name" value="NHEJ_factor"/>
</dbReference>
<comment type="similarity">
    <text evidence="6">Belongs to the XRCC4-XLF family. XLF subfamily.</text>
</comment>
<dbReference type="PANTHER" id="PTHR32235:SF1">
    <property type="entry name" value="NON-HOMOLOGOUS END-JOINING FACTOR 1"/>
    <property type="match status" value="1"/>
</dbReference>
<keyword evidence="2" id="KW-0227">DNA damage</keyword>
<keyword evidence="11" id="KW-1185">Reference proteome</keyword>
<evidence type="ECO:0000256" key="8">
    <source>
        <dbReference type="SAM" id="MobiDB-lite"/>
    </source>
</evidence>
<dbReference type="CDD" id="cd22285">
    <property type="entry name" value="HD_XLF_N"/>
    <property type="match status" value="1"/>
</dbReference>
<proteinExistence type="inferred from homology"/>
<comment type="subcellular location">
    <subcellularLocation>
        <location evidence="1">Nucleus</location>
    </subcellularLocation>
</comment>
<dbReference type="GO" id="GO:0045027">
    <property type="term" value="F:DNA end binding"/>
    <property type="evidence" value="ECO:0007669"/>
    <property type="project" value="TreeGrafter"/>
</dbReference>
<evidence type="ECO:0000259" key="9">
    <source>
        <dbReference type="Pfam" id="PF09302"/>
    </source>
</evidence>
<dbReference type="AlphaFoldDB" id="A0A9W4WLX2"/>
<dbReference type="EMBL" id="CAMKVN010000105">
    <property type="protein sequence ID" value="CAI2163682.1"/>
    <property type="molecule type" value="Genomic_DNA"/>
</dbReference>
<sequence>MAFTNIQSETLRSSTWVPLVARVDDSSIDPFLVKSIFTEKSYLVLFTDLRYVWFEELFDVSLEHDRLSEYIQFLSEYLLPQRSDITHKVTKGHDGTFLFESKRIIGPMELVWKFHCELIPSSLPMKSPNSNMQQIDGVTVLYTHFILPQILITSAYNKQLETLHNAIKSKEEEFNETVRLMSLVRIQHSSDKNTYTEPPSFDPKTSYDEIEKNIQNFEVLDSCAPLNICEDLIFSKLFKTATERVISQTKVIPENKNLPTTSYSSGAPSLTTLENISQLPTMKLPSLSDSQLSKMFTPHVLSLEDGINPSQASTIELPTFDSFHDSQFKDDEELARIQAEEEKEKARRAAEEAKARELEKRQHLKDLAAKQAEKAAKKRKKIM</sequence>
<evidence type="ECO:0000256" key="2">
    <source>
        <dbReference type="ARBA" id="ARBA00022763"/>
    </source>
</evidence>
<evidence type="ECO:0000256" key="1">
    <source>
        <dbReference type="ARBA" id="ARBA00004123"/>
    </source>
</evidence>
<protein>
    <recommendedName>
        <fullName evidence="7">Non-homologous end-joining factor 1</fullName>
    </recommendedName>
</protein>
<evidence type="ECO:0000256" key="6">
    <source>
        <dbReference type="ARBA" id="ARBA00025747"/>
    </source>
</evidence>
<dbReference type="GO" id="GO:0032807">
    <property type="term" value="C:DNA ligase IV complex"/>
    <property type="evidence" value="ECO:0007669"/>
    <property type="project" value="TreeGrafter"/>
</dbReference>
<dbReference type="Proteomes" id="UP001153678">
    <property type="component" value="Unassembled WGS sequence"/>
</dbReference>
<dbReference type="InterPro" id="IPR038051">
    <property type="entry name" value="XRCC4-like_N_sf"/>
</dbReference>
<dbReference type="Pfam" id="PF09302">
    <property type="entry name" value="XLF"/>
    <property type="match status" value="1"/>
</dbReference>
<dbReference type="Gene3D" id="2.170.210.10">
    <property type="entry name" value="DNA double-strand break repair and VJ recombination XRCC4, N-terminal"/>
    <property type="match status" value="1"/>
</dbReference>
<dbReference type="InterPro" id="IPR015381">
    <property type="entry name" value="XLF-like_N"/>
</dbReference>
<keyword evidence="4" id="KW-0234">DNA repair</keyword>
<evidence type="ECO:0000256" key="3">
    <source>
        <dbReference type="ARBA" id="ARBA00023125"/>
    </source>
</evidence>
<reference evidence="10" key="1">
    <citation type="submission" date="2022-08" db="EMBL/GenBank/DDBJ databases">
        <authorList>
            <person name="Kallberg Y."/>
            <person name="Tangrot J."/>
            <person name="Rosling A."/>
        </authorList>
    </citation>
    <scope>NUCLEOTIDE SEQUENCE</scope>
    <source>
        <strain evidence="10">Wild A</strain>
    </source>
</reference>
<feature type="region of interest" description="Disordered" evidence="8">
    <location>
        <begin position="340"/>
        <end position="383"/>
    </location>
</feature>
<feature type="compositionally biased region" description="Basic and acidic residues" evidence="8">
    <location>
        <begin position="340"/>
        <end position="375"/>
    </location>
</feature>
<dbReference type="OrthoDB" id="2155935at2759"/>
<gene>
    <name evidence="10" type="ORF">FWILDA_LOCUS1190</name>
</gene>
<evidence type="ECO:0000256" key="4">
    <source>
        <dbReference type="ARBA" id="ARBA00023204"/>
    </source>
</evidence>
<feature type="domain" description="XLF-like N-terminal" evidence="9">
    <location>
        <begin position="16"/>
        <end position="63"/>
    </location>
</feature>
<evidence type="ECO:0000313" key="10">
    <source>
        <dbReference type="EMBL" id="CAI2163682.1"/>
    </source>
</evidence>
<accession>A0A9W4WLX2</accession>
<comment type="caution">
    <text evidence="10">The sequence shown here is derived from an EMBL/GenBank/DDBJ whole genome shotgun (WGS) entry which is preliminary data.</text>
</comment>
<organism evidence="10 11">
    <name type="scientific">Funneliformis geosporum</name>
    <dbReference type="NCBI Taxonomy" id="1117311"/>
    <lineage>
        <taxon>Eukaryota</taxon>
        <taxon>Fungi</taxon>
        <taxon>Fungi incertae sedis</taxon>
        <taxon>Mucoromycota</taxon>
        <taxon>Glomeromycotina</taxon>
        <taxon>Glomeromycetes</taxon>
        <taxon>Glomerales</taxon>
        <taxon>Glomeraceae</taxon>
        <taxon>Funneliformis</taxon>
    </lineage>
</organism>